<dbReference type="Gene3D" id="3.40.50.1820">
    <property type="entry name" value="alpha/beta hydrolase"/>
    <property type="match status" value="1"/>
</dbReference>
<organism evidence="3 4">
    <name type="scientific">Wujia chipingensis</name>
    <dbReference type="NCBI Taxonomy" id="2763670"/>
    <lineage>
        <taxon>Bacteria</taxon>
        <taxon>Bacillati</taxon>
        <taxon>Bacillota</taxon>
        <taxon>Clostridia</taxon>
        <taxon>Lachnospirales</taxon>
        <taxon>Lachnospiraceae</taxon>
        <taxon>Wujia</taxon>
    </lineage>
</organism>
<keyword evidence="1" id="KW-0812">Transmembrane</keyword>
<name>A0A7G9FP53_9FIRM</name>
<accession>A0A7G9FP53</accession>
<evidence type="ECO:0000256" key="1">
    <source>
        <dbReference type="SAM" id="Phobius"/>
    </source>
</evidence>
<gene>
    <name evidence="3" type="ORF">H9Q76_03330</name>
</gene>
<dbReference type="KEGG" id="wcp:H9Q76_03330"/>
<dbReference type="AlphaFoldDB" id="A0A7G9FP53"/>
<keyword evidence="3" id="KW-0378">Hydrolase</keyword>
<reference evidence="3 4" key="1">
    <citation type="submission" date="2020-08" db="EMBL/GenBank/DDBJ databases">
        <authorList>
            <person name="Liu C."/>
            <person name="Sun Q."/>
        </authorList>
    </citation>
    <scope>NUCLEOTIDE SEQUENCE [LARGE SCALE GENOMIC DNA]</scope>
    <source>
        <strain evidence="3 4">NSJ-4</strain>
    </source>
</reference>
<dbReference type="EMBL" id="CP060632">
    <property type="protein sequence ID" value="QNM00335.1"/>
    <property type="molecule type" value="Genomic_DNA"/>
</dbReference>
<dbReference type="GO" id="GO:0016787">
    <property type="term" value="F:hydrolase activity"/>
    <property type="evidence" value="ECO:0007669"/>
    <property type="project" value="UniProtKB-KW"/>
</dbReference>
<keyword evidence="1" id="KW-0472">Membrane</keyword>
<dbReference type="Pfam" id="PF00561">
    <property type="entry name" value="Abhydrolase_1"/>
    <property type="match status" value="1"/>
</dbReference>
<keyword evidence="1" id="KW-1133">Transmembrane helix</keyword>
<dbReference type="RefSeq" id="WP_117781201.1">
    <property type="nucleotide sequence ID" value="NZ_CP060632.1"/>
</dbReference>
<proteinExistence type="predicted"/>
<dbReference type="Proteomes" id="UP000515819">
    <property type="component" value="Chromosome"/>
</dbReference>
<evidence type="ECO:0000313" key="4">
    <source>
        <dbReference type="Proteomes" id="UP000515819"/>
    </source>
</evidence>
<dbReference type="InterPro" id="IPR029058">
    <property type="entry name" value="AB_hydrolase_fold"/>
</dbReference>
<keyword evidence="4" id="KW-1185">Reference proteome</keyword>
<feature type="transmembrane region" description="Helical" evidence="1">
    <location>
        <begin position="20"/>
        <end position="44"/>
    </location>
</feature>
<dbReference type="SUPFAM" id="SSF53474">
    <property type="entry name" value="alpha/beta-Hydrolases"/>
    <property type="match status" value="1"/>
</dbReference>
<feature type="domain" description="AB hydrolase-1" evidence="2">
    <location>
        <begin position="91"/>
        <end position="195"/>
    </location>
</feature>
<evidence type="ECO:0000259" key="2">
    <source>
        <dbReference type="Pfam" id="PF00561"/>
    </source>
</evidence>
<protein>
    <submittedName>
        <fullName evidence="3">Alpha/beta hydrolase</fullName>
    </submittedName>
</protein>
<sequence>MKNIQDKKKKNFKEFLHKFFKIFIIIFGAAIAINLIVIGVLFLIHTNKLADERGYLNPKGQMVEVDGNNIHVIVDGNEKSDKTLVFIHSNGITDDSVALEPLFGKLQDYRLVYMDRSGFGYSGTAKTDKDIESIVEEMRSVLAALSIDGPYVLVPNGIAGLEAVYWADLYPQEVESIIGINISVANDFEGITEEQYCGFFNYLMVKFAAIGGQRYVKSVYPDNIGAVYTEKQMITRKALISKNFYTQDMYEEDLHAVANAAKVKEAGFPTDIPMLVIFSNPLMRPYIDDDASVREEYEGALEEVYGTQTDASASDADKIDYVGQYNASRKEYFSQFANVEMDEMSGPSRIYTYDPEGVAQRIIAYLSR</sequence>
<evidence type="ECO:0000313" key="3">
    <source>
        <dbReference type="EMBL" id="QNM00335.1"/>
    </source>
</evidence>
<dbReference type="InterPro" id="IPR000073">
    <property type="entry name" value="AB_hydrolase_1"/>
</dbReference>